<evidence type="ECO:0000313" key="7">
    <source>
        <dbReference type="Proteomes" id="UP000243297"/>
    </source>
</evidence>
<dbReference type="InterPro" id="IPR023772">
    <property type="entry name" value="DNA-bd_HTH_TetR-type_CS"/>
</dbReference>
<evidence type="ECO:0000256" key="3">
    <source>
        <dbReference type="ARBA" id="ARBA00023163"/>
    </source>
</evidence>
<dbReference type="Pfam" id="PF00440">
    <property type="entry name" value="TetR_N"/>
    <property type="match status" value="1"/>
</dbReference>
<dbReference type="PANTHER" id="PTHR47506">
    <property type="entry name" value="TRANSCRIPTIONAL REGULATORY PROTEIN"/>
    <property type="match status" value="1"/>
</dbReference>
<keyword evidence="1" id="KW-0805">Transcription regulation</keyword>
<dbReference type="STRING" id="118967.SAMN02745191_1517"/>
<gene>
    <name evidence="6" type="ORF">SAMN02745191_1517</name>
</gene>
<evidence type="ECO:0000256" key="4">
    <source>
        <dbReference type="PROSITE-ProRule" id="PRU00335"/>
    </source>
</evidence>
<name>A0A1T4N858_9FIRM</name>
<dbReference type="InterPro" id="IPR009057">
    <property type="entry name" value="Homeodomain-like_sf"/>
</dbReference>
<dbReference type="Proteomes" id="UP000243297">
    <property type="component" value="Unassembled WGS sequence"/>
</dbReference>
<dbReference type="Gene3D" id="1.10.10.60">
    <property type="entry name" value="Homeodomain-like"/>
    <property type="match status" value="1"/>
</dbReference>
<dbReference type="PROSITE" id="PS50977">
    <property type="entry name" value="HTH_TETR_2"/>
    <property type="match status" value="1"/>
</dbReference>
<proteinExistence type="predicted"/>
<protein>
    <submittedName>
        <fullName evidence="6">Transcriptional regulator, TetR family</fullName>
    </submittedName>
</protein>
<evidence type="ECO:0000256" key="2">
    <source>
        <dbReference type="ARBA" id="ARBA00023125"/>
    </source>
</evidence>
<dbReference type="EMBL" id="FUWY01000004">
    <property type="protein sequence ID" value="SJZ75470.1"/>
    <property type="molecule type" value="Genomic_DNA"/>
</dbReference>
<evidence type="ECO:0000256" key="1">
    <source>
        <dbReference type="ARBA" id="ARBA00023015"/>
    </source>
</evidence>
<evidence type="ECO:0000259" key="5">
    <source>
        <dbReference type="PROSITE" id="PS50977"/>
    </source>
</evidence>
<dbReference type="Pfam" id="PF17922">
    <property type="entry name" value="TetR_C_17"/>
    <property type="match status" value="1"/>
</dbReference>
<organism evidence="6 7">
    <name type="scientific">Anaerorhabdus furcosa</name>
    <dbReference type="NCBI Taxonomy" id="118967"/>
    <lineage>
        <taxon>Bacteria</taxon>
        <taxon>Bacillati</taxon>
        <taxon>Bacillota</taxon>
        <taxon>Erysipelotrichia</taxon>
        <taxon>Erysipelotrichales</taxon>
        <taxon>Erysipelotrichaceae</taxon>
        <taxon>Anaerorhabdus</taxon>
    </lineage>
</organism>
<dbReference type="InterPro" id="IPR001647">
    <property type="entry name" value="HTH_TetR"/>
</dbReference>
<feature type="DNA-binding region" description="H-T-H motif" evidence="4">
    <location>
        <begin position="29"/>
        <end position="48"/>
    </location>
</feature>
<sequence length="201" mass="22680">MTNKGEQTKAEILTISKQIFSKNGFSSVTMSDLCEATGLSRGGLYRHFSSTKEVFTVLFESDKDNWQTEMDNAMQKGIPALQMLEVYLNQIQKEIHDGAGGLSLALYDFVQSKQESNSFLDARYDLGVNMMKSLLHYGQQRGEFKSFNLQTEAEHIVIFLEGLKTASAVIPFSDEVISRQLNHILERIKTEGVHNEKKSCI</sequence>
<evidence type="ECO:0000313" key="6">
    <source>
        <dbReference type="EMBL" id="SJZ75470.1"/>
    </source>
</evidence>
<keyword evidence="3" id="KW-0804">Transcription</keyword>
<dbReference type="GO" id="GO:0003677">
    <property type="term" value="F:DNA binding"/>
    <property type="evidence" value="ECO:0007669"/>
    <property type="project" value="UniProtKB-UniRule"/>
</dbReference>
<dbReference type="Gene3D" id="1.10.357.10">
    <property type="entry name" value="Tetracycline Repressor, domain 2"/>
    <property type="match status" value="1"/>
</dbReference>
<keyword evidence="7" id="KW-1185">Reference proteome</keyword>
<dbReference type="AlphaFoldDB" id="A0A1T4N858"/>
<reference evidence="7" key="1">
    <citation type="submission" date="2017-02" db="EMBL/GenBank/DDBJ databases">
        <authorList>
            <person name="Varghese N."/>
            <person name="Submissions S."/>
        </authorList>
    </citation>
    <scope>NUCLEOTIDE SEQUENCE [LARGE SCALE GENOMIC DNA]</scope>
    <source>
        <strain evidence="7">ATCC 25662</strain>
    </source>
</reference>
<feature type="domain" description="HTH tetR-type" evidence="5">
    <location>
        <begin position="6"/>
        <end position="66"/>
    </location>
</feature>
<dbReference type="PANTHER" id="PTHR47506:SF6">
    <property type="entry name" value="HTH-TYPE TRANSCRIPTIONAL REPRESSOR NEMR"/>
    <property type="match status" value="1"/>
</dbReference>
<dbReference type="SUPFAM" id="SSF46689">
    <property type="entry name" value="Homeodomain-like"/>
    <property type="match status" value="1"/>
</dbReference>
<dbReference type="InterPro" id="IPR041612">
    <property type="entry name" value="YfiR_C"/>
</dbReference>
<dbReference type="InterPro" id="IPR036271">
    <property type="entry name" value="Tet_transcr_reg_TetR-rel_C_sf"/>
</dbReference>
<keyword evidence="2 4" id="KW-0238">DNA-binding</keyword>
<dbReference type="SUPFAM" id="SSF48498">
    <property type="entry name" value="Tetracyclin repressor-like, C-terminal domain"/>
    <property type="match status" value="1"/>
</dbReference>
<dbReference type="PRINTS" id="PR00455">
    <property type="entry name" value="HTHTETR"/>
</dbReference>
<accession>A0A1T4N858</accession>
<dbReference type="PROSITE" id="PS01081">
    <property type="entry name" value="HTH_TETR_1"/>
    <property type="match status" value="1"/>
</dbReference>